<keyword evidence="5" id="KW-1185">Reference proteome</keyword>
<reference evidence="4" key="2">
    <citation type="submission" date="2020-07" db="EMBL/GenBank/DDBJ databases">
        <authorList>
            <person name="Pettersson B.M.F."/>
            <person name="Behra P.R.K."/>
            <person name="Ramesh M."/>
            <person name="Das S."/>
            <person name="Dasgupta S."/>
            <person name="Kirsebom L.A."/>
        </authorList>
    </citation>
    <scope>NUCLEOTIDE SEQUENCE</scope>
    <source>
        <strain evidence="4">DSM 44203</strain>
    </source>
</reference>
<comment type="caution">
    <text evidence="4">The sequence shown here is derived from an EMBL/GenBank/DDBJ whole genome shotgun (WGS) entry which is preliminary data.</text>
</comment>
<reference evidence="4" key="3">
    <citation type="journal article" date="2022" name="BMC Genomics">
        <title>Comparative genome analysis of mycobacteria focusing on tRNA and non-coding RNA.</title>
        <authorList>
            <person name="Behra P.R.K."/>
            <person name="Pettersson B.M.F."/>
            <person name="Ramesh M."/>
            <person name="Das S."/>
            <person name="Dasgupta S."/>
            <person name="Kirsebom L.A."/>
        </authorList>
    </citation>
    <scope>NUCLEOTIDE SEQUENCE</scope>
    <source>
        <strain evidence="4">DSM 44203</strain>
    </source>
</reference>
<evidence type="ECO:0000313" key="6">
    <source>
        <dbReference type="Proteomes" id="UP001207528"/>
    </source>
</evidence>
<evidence type="ECO:0000313" key="3">
    <source>
        <dbReference type="EMBL" id="GAT07095.1"/>
    </source>
</evidence>
<evidence type="ECO:0000259" key="2">
    <source>
        <dbReference type="Pfam" id="PF00296"/>
    </source>
</evidence>
<dbReference type="InterPro" id="IPR036661">
    <property type="entry name" value="Luciferase-like_sf"/>
</dbReference>
<name>A0AAW5SUT8_MYCNV</name>
<evidence type="ECO:0000313" key="5">
    <source>
        <dbReference type="Proteomes" id="UP000069773"/>
    </source>
</evidence>
<dbReference type="Proteomes" id="UP001207528">
    <property type="component" value="Unassembled WGS sequence"/>
</dbReference>
<evidence type="ECO:0000256" key="1">
    <source>
        <dbReference type="ARBA" id="ARBA00023002"/>
    </source>
</evidence>
<protein>
    <submittedName>
        <fullName evidence="4">LLM class flavin-dependent oxidoreductase</fullName>
    </submittedName>
    <submittedName>
        <fullName evidence="3">Luciferase family protein</fullName>
    </submittedName>
</protein>
<proteinExistence type="predicted"/>
<dbReference type="InterPro" id="IPR011251">
    <property type="entry name" value="Luciferase-like_dom"/>
</dbReference>
<dbReference type="EMBL" id="BCTA01000002">
    <property type="protein sequence ID" value="GAT07095.1"/>
    <property type="molecule type" value="Genomic_DNA"/>
</dbReference>
<organism evidence="4 6">
    <name type="scientific">Mycolicibacterium novocastrense</name>
    <name type="common">Mycobacterium novocastrense</name>
    <dbReference type="NCBI Taxonomy" id="59813"/>
    <lineage>
        <taxon>Bacteria</taxon>
        <taxon>Bacillati</taxon>
        <taxon>Actinomycetota</taxon>
        <taxon>Actinomycetes</taxon>
        <taxon>Mycobacteriales</taxon>
        <taxon>Mycobacteriaceae</taxon>
        <taxon>Mycolicibacterium</taxon>
    </lineage>
</organism>
<dbReference type="PANTHER" id="PTHR43244:SF1">
    <property type="entry name" value="5,10-METHYLENETETRAHYDROMETHANOPTERIN REDUCTASE"/>
    <property type="match status" value="1"/>
</dbReference>
<dbReference type="GO" id="GO:0016705">
    <property type="term" value="F:oxidoreductase activity, acting on paired donors, with incorporation or reduction of molecular oxygen"/>
    <property type="evidence" value="ECO:0007669"/>
    <property type="project" value="InterPro"/>
</dbReference>
<dbReference type="Pfam" id="PF00296">
    <property type="entry name" value="Bac_luciferase"/>
    <property type="match status" value="1"/>
</dbReference>
<dbReference type="Proteomes" id="UP000069773">
    <property type="component" value="Unassembled WGS sequence"/>
</dbReference>
<sequence length="375" mass="41738">MKVQPAAYLRTTLPLDLSVLDTLDSGRYHSIWMPDHMVSFWPDSIWTPEFTDLATVSPSPHRHLDAMAVAAAAAVLTDSVPLVTSVIDTVRRHPVMLAQSALTIDHLANGRFILGLGSGETENTVPYGFDFDRPVSRFEEALEVIRLLWDSEGPVDYDGRFYRLHHARLDTEPFEGWPPRIWIGGSGPRTLDIVGRYADGWWPTGAWTPEDYADKLTAVRRSAERAGRDPAAITPCYIQICVMGRDEAAVEEILAAPLVKSFLLQVSAEFLRGLGFEHPMGRDWRGYQDIDPAVLTRERIVEFLDAVRPEMILAVIPHGTPAQVARTIKDYVDAGLRVPKILDYGGMAGIQYAATSAQNVRDAEDELMRLCGDVE</sequence>
<gene>
    <name evidence="4" type="ORF">H7I77_28880</name>
    <name evidence="3" type="ORF">RMCN_0228</name>
</gene>
<feature type="domain" description="Luciferase-like" evidence="2">
    <location>
        <begin position="43"/>
        <end position="336"/>
    </location>
</feature>
<dbReference type="AlphaFoldDB" id="A0AAW5SUT8"/>
<dbReference type="RefSeq" id="WP_067386600.1">
    <property type="nucleotide sequence ID" value="NZ_BCTA01000002.1"/>
</dbReference>
<evidence type="ECO:0000313" key="4">
    <source>
        <dbReference type="EMBL" id="MCV7027312.1"/>
    </source>
</evidence>
<dbReference type="EMBL" id="JACKTI010000078">
    <property type="protein sequence ID" value="MCV7027312.1"/>
    <property type="molecule type" value="Genomic_DNA"/>
</dbReference>
<accession>A0AAW5SUT8</accession>
<keyword evidence="1" id="KW-0560">Oxidoreductase</keyword>
<dbReference type="CDD" id="cd01097">
    <property type="entry name" value="Tetrahydromethanopterin_reductase"/>
    <property type="match status" value="1"/>
</dbReference>
<dbReference type="InterPro" id="IPR050564">
    <property type="entry name" value="F420-G6PD/mer"/>
</dbReference>
<reference evidence="3 5" key="1">
    <citation type="journal article" date="2016" name="Genome Announc.">
        <title>Draft Genome Sequences of Five Rapidly Growing Mycobacterium Species, M. thermoresistibile, M. fortuitum subsp. acetamidolyticum, M. canariasense, M. brisbanense, and M. novocastrense.</title>
        <authorList>
            <person name="Katahira K."/>
            <person name="Ogura Y."/>
            <person name="Gotoh Y."/>
            <person name="Hayashi T."/>
        </authorList>
    </citation>
    <scope>NUCLEOTIDE SEQUENCE [LARGE SCALE GENOMIC DNA]</scope>
    <source>
        <strain evidence="3 5">JCM18114</strain>
    </source>
</reference>
<dbReference type="PANTHER" id="PTHR43244">
    <property type="match status" value="1"/>
</dbReference>
<dbReference type="SUPFAM" id="SSF51679">
    <property type="entry name" value="Bacterial luciferase-like"/>
    <property type="match status" value="1"/>
</dbReference>
<dbReference type="Gene3D" id="3.20.20.30">
    <property type="entry name" value="Luciferase-like domain"/>
    <property type="match status" value="1"/>
</dbReference>